<dbReference type="EMBL" id="PTIX01000003">
    <property type="protein sequence ID" value="PPK69760.1"/>
    <property type="molecule type" value="Genomic_DNA"/>
</dbReference>
<accession>A0A2S6GX68</accession>
<name>A0A2S6GX68_9PSEU</name>
<evidence type="ECO:0000313" key="5">
    <source>
        <dbReference type="EMBL" id="PPK69760.1"/>
    </source>
</evidence>
<keyword evidence="6" id="KW-1185">Reference proteome</keyword>
<comment type="similarity">
    <text evidence="2">Belongs to the EspG family.</text>
</comment>
<comment type="subcellular location">
    <subcellularLocation>
        <location evidence="1">Cytoplasm</location>
    </subcellularLocation>
</comment>
<sequence length="165" mass="17601">MGLAVTALEFDVLVAHLGIEPVPLVLRVPSPGRTEGERAHLARQAWSGLTTRGLGGPYSLDPTLSRLLDLLRGPDRELDGRLWTDGPLRVLAAATGDDAVLVVKTEHWLTFHPADASGLARHALSVLPQRDPGPGQSVTLPTADFEAATTAPTFAEGLRTRGIRH</sequence>
<evidence type="ECO:0000256" key="1">
    <source>
        <dbReference type="ARBA" id="ARBA00004496"/>
    </source>
</evidence>
<organism evidence="5 6">
    <name type="scientific">Actinokineospora auranticolor</name>
    <dbReference type="NCBI Taxonomy" id="155976"/>
    <lineage>
        <taxon>Bacteria</taxon>
        <taxon>Bacillati</taxon>
        <taxon>Actinomycetota</taxon>
        <taxon>Actinomycetes</taxon>
        <taxon>Pseudonocardiales</taxon>
        <taxon>Pseudonocardiaceae</taxon>
        <taxon>Actinokineospora</taxon>
    </lineage>
</organism>
<dbReference type="Pfam" id="PF14011">
    <property type="entry name" value="ESX-1_EspG"/>
    <property type="match status" value="1"/>
</dbReference>
<evidence type="ECO:0000256" key="3">
    <source>
        <dbReference type="ARBA" id="ARBA00022490"/>
    </source>
</evidence>
<protein>
    <submittedName>
        <fullName evidence="5">ESAT-6 protein secretion system EspG family protein</fullName>
    </submittedName>
</protein>
<evidence type="ECO:0000256" key="4">
    <source>
        <dbReference type="ARBA" id="ARBA00023186"/>
    </source>
</evidence>
<evidence type="ECO:0000313" key="6">
    <source>
        <dbReference type="Proteomes" id="UP000239203"/>
    </source>
</evidence>
<dbReference type="AlphaFoldDB" id="A0A2S6GX68"/>
<keyword evidence="3" id="KW-0963">Cytoplasm</keyword>
<reference evidence="5 6" key="1">
    <citation type="submission" date="2018-02" db="EMBL/GenBank/DDBJ databases">
        <title>Genomic Encyclopedia of Archaeal and Bacterial Type Strains, Phase II (KMG-II): from individual species to whole genera.</title>
        <authorList>
            <person name="Goeker M."/>
        </authorList>
    </citation>
    <scope>NUCLEOTIDE SEQUENCE [LARGE SCALE GENOMIC DNA]</scope>
    <source>
        <strain evidence="5 6">YU 961-1</strain>
    </source>
</reference>
<dbReference type="Proteomes" id="UP000239203">
    <property type="component" value="Unassembled WGS sequence"/>
</dbReference>
<proteinExistence type="inferred from homology"/>
<comment type="caution">
    <text evidence="5">The sequence shown here is derived from an EMBL/GenBank/DDBJ whole genome shotgun (WGS) entry which is preliminary data.</text>
</comment>
<gene>
    <name evidence="5" type="ORF">CLV40_103370</name>
</gene>
<evidence type="ECO:0000256" key="2">
    <source>
        <dbReference type="ARBA" id="ARBA00006411"/>
    </source>
</evidence>
<keyword evidence="4" id="KW-0143">Chaperone</keyword>
<dbReference type="InterPro" id="IPR025734">
    <property type="entry name" value="EspG"/>
</dbReference>